<comment type="caution">
    <text evidence="2">The sequence shown here is derived from an EMBL/GenBank/DDBJ whole genome shotgun (WGS) entry which is preliminary data.</text>
</comment>
<accession>A0ABR9RCR4</accession>
<keyword evidence="1" id="KW-0732">Signal</keyword>
<dbReference type="EMBL" id="JADCKF010000008">
    <property type="protein sequence ID" value="MBE5056338.1"/>
    <property type="molecule type" value="Genomic_DNA"/>
</dbReference>
<proteinExistence type="predicted"/>
<dbReference type="RefSeq" id="WP_193538084.1">
    <property type="nucleotide sequence ID" value="NZ_JADCKF010000008.1"/>
</dbReference>
<feature type="chain" id="PRO_5045282839" evidence="1">
    <location>
        <begin position="27"/>
        <end position="178"/>
    </location>
</feature>
<dbReference type="InterPro" id="IPR025648">
    <property type="entry name" value="DUF4358"/>
</dbReference>
<feature type="signal peptide" evidence="1">
    <location>
        <begin position="1"/>
        <end position="26"/>
    </location>
</feature>
<evidence type="ECO:0000313" key="2">
    <source>
        <dbReference type="EMBL" id="MBE5056338.1"/>
    </source>
</evidence>
<name>A0ABR9RCR4_9FIRM</name>
<dbReference type="PROSITE" id="PS51257">
    <property type="entry name" value="PROKAR_LIPOPROTEIN"/>
    <property type="match status" value="1"/>
</dbReference>
<reference evidence="2 3" key="1">
    <citation type="submission" date="2020-10" db="EMBL/GenBank/DDBJ databases">
        <title>ChiBAC.</title>
        <authorList>
            <person name="Zenner C."/>
            <person name="Hitch T.C.A."/>
            <person name="Clavel T."/>
        </authorList>
    </citation>
    <scope>NUCLEOTIDE SEQUENCE [LARGE SCALE GENOMIC DNA]</scope>
    <source>
        <strain evidence="2 3">DSM 107456</strain>
    </source>
</reference>
<dbReference type="Pfam" id="PF14270">
    <property type="entry name" value="DUF4358"/>
    <property type="match status" value="1"/>
</dbReference>
<evidence type="ECO:0000313" key="3">
    <source>
        <dbReference type="Proteomes" id="UP000806211"/>
    </source>
</evidence>
<keyword evidence="3" id="KW-1185">Reference proteome</keyword>
<evidence type="ECO:0000256" key="1">
    <source>
        <dbReference type="SAM" id="SignalP"/>
    </source>
</evidence>
<sequence>MILRHTRLFPAILLLTALLCSCSASPAPSLSPEERTQLYRSAIERARDQETNEALPVLSDPEDERADLLLSLLGVTPEDLESFAVAVSPMNIKAYGIALILPADGREDVVRDGLDSFVETQKNNFEFYLADQYAIAEDARVETLADGTCLLVLCEDADGVLDAIRSTLEEGGIPAGLS</sequence>
<organism evidence="2 3">
    <name type="scientific">Pseudoflavonifractor gallinarum</name>
    <dbReference type="NCBI Taxonomy" id="2779352"/>
    <lineage>
        <taxon>Bacteria</taxon>
        <taxon>Bacillati</taxon>
        <taxon>Bacillota</taxon>
        <taxon>Clostridia</taxon>
        <taxon>Eubacteriales</taxon>
        <taxon>Oscillospiraceae</taxon>
        <taxon>Pseudoflavonifractor</taxon>
    </lineage>
</organism>
<dbReference type="Proteomes" id="UP000806211">
    <property type="component" value="Unassembled WGS sequence"/>
</dbReference>
<protein>
    <submittedName>
        <fullName evidence="2">DUF4358 domain-containing protein</fullName>
    </submittedName>
</protein>
<gene>
    <name evidence="2" type="ORF">INF37_10040</name>
</gene>